<dbReference type="EMBL" id="EF144711">
    <property type="protein sequence ID" value="ABK92930.1"/>
    <property type="molecule type" value="mRNA"/>
</dbReference>
<evidence type="ECO:0000313" key="1">
    <source>
        <dbReference type="EMBL" id="ABK92930.1"/>
    </source>
</evidence>
<protein>
    <submittedName>
        <fullName evidence="1">Uncharacterized protein</fullName>
    </submittedName>
</protein>
<sequence>MLSKAKLRKSPSIFQEIIFLGPNLGHAVGYARSFLSEVRNYK</sequence>
<proteinExistence type="evidence at transcript level"/>
<organism evidence="1">
    <name type="scientific">Populus trichocarpa</name>
    <name type="common">Western balsam poplar</name>
    <name type="synonym">Populus balsamifera subsp. trichocarpa</name>
    <dbReference type="NCBI Taxonomy" id="3694"/>
    <lineage>
        <taxon>Eukaryota</taxon>
        <taxon>Viridiplantae</taxon>
        <taxon>Streptophyta</taxon>
        <taxon>Embryophyta</taxon>
        <taxon>Tracheophyta</taxon>
        <taxon>Spermatophyta</taxon>
        <taxon>Magnoliopsida</taxon>
        <taxon>eudicotyledons</taxon>
        <taxon>Gunneridae</taxon>
        <taxon>Pentapetalae</taxon>
        <taxon>rosids</taxon>
        <taxon>fabids</taxon>
        <taxon>Malpighiales</taxon>
        <taxon>Salicaceae</taxon>
        <taxon>Saliceae</taxon>
        <taxon>Populus</taxon>
    </lineage>
</organism>
<accession>A9P977</accession>
<reference evidence="1" key="1">
    <citation type="journal article" date="2008" name="BMC Genomics">
        <title>Analysis of 4,664 high-quality sequence-finished poplar full-length cDNA clones and their utility for the discovery of genes responding to insect feeding.</title>
        <authorList>
            <person name="Ralph S.G."/>
            <person name="Chun H.J."/>
            <person name="Cooper D."/>
            <person name="Kirkpatrick R."/>
            <person name="Kolosova N."/>
            <person name="Gunter L."/>
            <person name="Tuskan G.A."/>
            <person name="Douglas C.J."/>
            <person name="Holt R.A."/>
            <person name="Jones S.J."/>
            <person name="Marra M.A."/>
            <person name="Bohlmann J."/>
        </authorList>
    </citation>
    <scope>NUCLEOTIDE SEQUENCE</scope>
    <source>
        <tissue evidence="1">Phloem and cambium</tissue>
    </source>
</reference>
<name>A9P977_POPTR</name>
<dbReference type="AlphaFoldDB" id="A9P977"/>